<protein>
    <submittedName>
        <fullName evidence="4">Peptidoglycan DD-metalloendopeptidase family protein</fullName>
    </submittedName>
</protein>
<dbReference type="RefSeq" id="WP_149997775.1">
    <property type="nucleotide sequence ID" value="NZ_VMRG01000001.1"/>
</dbReference>
<accession>A0A5M8ID35</accession>
<dbReference type="InterPro" id="IPR016047">
    <property type="entry name" value="M23ase_b-sheet_dom"/>
</dbReference>
<evidence type="ECO:0000313" key="5">
    <source>
        <dbReference type="Proteomes" id="UP000327458"/>
    </source>
</evidence>
<dbReference type="AlphaFoldDB" id="A0A5M8ID35"/>
<evidence type="ECO:0000313" key="4">
    <source>
        <dbReference type="EMBL" id="KAA6232870.1"/>
    </source>
</evidence>
<dbReference type="PANTHER" id="PTHR21666">
    <property type="entry name" value="PEPTIDASE-RELATED"/>
    <property type="match status" value="1"/>
</dbReference>
<name>A0A5M8ID35_CHLPH</name>
<keyword evidence="2" id="KW-0175">Coiled coil</keyword>
<dbReference type="Gene3D" id="2.70.70.10">
    <property type="entry name" value="Glucose Permease (Domain IIA)"/>
    <property type="match status" value="1"/>
</dbReference>
<dbReference type="SUPFAM" id="SSF51261">
    <property type="entry name" value="Duplicated hybrid motif"/>
    <property type="match status" value="1"/>
</dbReference>
<reference evidence="4 5" key="1">
    <citation type="submission" date="2019-07" db="EMBL/GenBank/DDBJ databases">
        <title>Draft genome Sequence of Chlorobium phaeovibrioides sp. strain PhvTcv-s14, from the Phylum Chlorobi.</title>
        <authorList>
            <person name="Babenko V."/>
            <person name="Boldyreva D."/>
            <person name="Kanygina A."/>
            <person name="Selezneva O."/>
            <person name="Akopiyan T."/>
            <person name="Lunina O."/>
        </authorList>
    </citation>
    <scope>NUCLEOTIDE SEQUENCE [LARGE SCALE GENOMIC DNA]</scope>
    <source>
        <strain evidence="4 5">GrTcv12</strain>
    </source>
</reference>
<evidence type="ECO:0000256" key="1">
    <source>
        <dbReference type="ARBA" id="ARBA00022729"/>
    </source>
</evidence>
<proteinExistence type="predicted"/>
<comment type="caution">
    <text evidence="4">The sequence shown here is derived from an EMBL/GenBank/DDBJ whole genome shotgun (WGS) entry which is preliminary data.</text>
</comment>
<sequence>MNDLAFHGFSLRSILLSRFFGRLVSLLILFVVLPVCLPGVTPVRSAVAAESSELLKIKKERRAVEANLNSLKKQLQEYQSKLNSTARKQKQTQRQVESIRKKIKVLGKLISENQRYLKVLDRDIGRLQGELQSNRRVYGTVSDGFRRTAVSVYKYGRQRDVEQLFSSGSVNDALVRVGYIGYFSRAVHHHVDELQEAAVKLESSRAELEKSYRAKAAAVKDQERQLRNMAASRTAEERALEKLKKERKADTARVLEARRKRRLLQKRIEGLILAEQKAIEAENARRAARMAPAGRPAPSAGKAVGGRVVPPPPDSPELLRISADFDKAVGQLPWPVSNGRVSQRFGPFKDKELNIVTTNNGIDISVPANTIVKAVSGGKVARIAFMPTFGHIVIIRHPKSYLTVYANLGSIRVAQNELLSSQQVIGASGKNLDGGSIVHFEIWKGRLKQNPETWLRK</sequence>
<dbReference type="PANTHER" id="PTHR21666:SF289">
    <property type="entry name" value="L-ALA--D-GLU ENDOPEPTIDASE"/>
    <property type="match status" value="1"/>
</dbReference>
<feature type="coiled-coil region" evidence="2">
    <location>
        <begin position="191"/>
        <end position="260"/>
    </location>
</feature>
<evidence type="ECO:0000256" key="2">
    <source>
        <dbReference type="SAM" id="Coils"/>
    </source>
</evidence>
<dbReference type="Proteomes" id="UP000327458">
    <property type="component" value="Unassembled WGS sequence"/>
</dbReference>
<keyword evidence="1" id="KW-0732">Signal</keyword>
<dbReference type="Pfam" id="PF01551">
    <property type="entry name" value="Peptidase_M23"/>
    <property type="match status" value="1"/>
</dbReference>
<dbReference type="InterPro" id="IPR011055">
    <property type="entry name" value="Dup_hybrid_motif"/>
</dbReference>
<feature type="coiled-coil region" evidence="2">
    <location>
        <begin position="54"/>
        <end position="95"/>
    </location>
</feature>
<organism evidence="4 5">
    <name type="scientific">Chlorobium phaeovibrioides</name>
    <dbReference type="NCBI Taxonomy" id="1094"/>
    <lineage>
        <taxon>Bacteria</taxon>
        <taxon>Pseudomonadati</taxon>
        <taxon>Chlorobiota</taxon>
        <taxon>Chlorobiia</taxon>
        <taxon>Chlorobiales</taxon>
        <taxon>Chlorobiaceae</taxon>
        <taxon>Chlorobium/Pelodictyon group</taxon>
        <taxon>Chlorobium</taxon>
    </lineage>
</organism>
<feature type="domain" description="M23ase beta-sheet core" evidence="3">
    <location>
        <begin position="358"/>
        <end position="451"/>
    </location>
</feature>
<dbReference type="InterPro" id="IPR050570">
    <property type="entry name" value="Cell_wall_metabolism_enzyme"/>
</dbReference>
<dbReference type="GO" id="GO:0004222">
    <property type="term" value="F:metalloendopeptidase activity"/>
    <property type="evidence" value="ECO:0007669"/>
    <property type="project" value="TreeGrafter"/>
</dbReference>
<dbReference type="Gene3D" id="6.10.250.3150">
    <property type="match status" value="1"/>
</dbReference>
<evidence type="ECO:0000259" key="3">
    <source>
        <dbReference type="Pfam" id="PF01551"/>
    </source>
</evidence>
<gene>
    <name evidence="4" type="ORF">FP507_07240</name>
</gene>
<dbReference type="CDD" id="cd12797">
    <property type="entry name" value="M23_peptidase"/>
    <property type="match status" value="1"/>
</dbReference>
<dbReference type="EMBL" id="VMRG01000001">
    <property type="protein sequence ID" value="KAA6232870.1"/>
    <property type="molecule type" value="Genomic_DNA"/>
</dbReference>